<evidence type="ECO:0000313" key="2">
    <source>
        <dbReference type="EMBL" id="MBW63964.1"/>
    </source>
</evidence>
<reference evidence="2" key="1">
    <citation type="submission" date="2018-01" db="EMBL/GenBank/DDBJ databases">
        <title>An insight into the sialome of Amazonian anophelines.</title>
        <authorList>
            <person name="Ribeiro J.M."/>
            <person name="Scarpassa V."/>
            <person name="Calvo E."/>
        </authorList>
    </citation>
    <scope>NUCLEOTIDE SEQUENCE</scope>
    <source>
        <tissue evidence="2">Salivary glands</tissue>
    </source>
</reference>
<proteinExistence type="predicted"/>
<feature type="chain" id="PRO_5014753311" evidence="1">
    <location>
        <begin position="22"/>
        <end position="67"/>
    </location>
</feature>
<accession>A0A2M4CF65</accession>
<keyword evidence="1" id="KW-0732">Signal</keyword>
<feature type="signal peptide" evidence="1">
    <location>
        <begin position="1"/>
        <end position="21"/>
    </location>
</feature>
<organism evidence="2">
    <name type="scientific">Anopheles marajoara</name>
    <dbReference type="NCBI Taxonomy" id="58244"/>
    <lineage>
        <taxon>Eukaryota</taxon>
        <taxon>Metazoa</taxon>
        <taxon>Ecdysozoa</taxon>
        <taxon>Arthropoda</taxon>
        <taxon>Hexapoda</taxon>
        <taxon>Insecta</taxon>
        <taxon>Pterygota</taxon>
        <taxon>Neoptera</taxon>
        <taxon>Endopterygota</taxon>
        <taxon>Diptera</taxon>
        <taxon>Nematocera</taxon>
        <taxon>Culicoidea</taxon>
        <taxon>Culicidae</taxon>
        <taxon>Anophelinae</taxon>
        <taxon>Anopheles</taxon>
    </lineage>
</organism>
<dbReference type="AlphaFoldDB" id="A0A2M4CF65"/>
<evidence type="ECO:0000256" key="1">
    <source>
        <dbReference type="SAM" id="SignalP"/>
    </source>
</evidence>
<protein>
    <submittedName>
        <fullName evidence="2">Putative secreted protein</fullName>
    </submittedName>
</protein>
<sequence length="67" mass="7563">MNIRFSDILLPLLLLLSSSKSIPLTETLNKQTNNDSNTTTENALADAAQLCFVQCFAFRCIRRKARM</sequence>
<dbReference type="EMBL" id="GGFJ01014823">
    <property type="protein sequence ID" value="MBW63964.1"/>
    <property type="molecule type" value="Transcribed_RNA"/>
</dbReference>
<name>A0A2M4CF65_9DIPT</name>